<dbReference type="PANTHER" id="PTHR10434">
    <property type="entry name" value="1-ACYL-SN-GLYCEROL-3-PHOSPHATE ACYLTRANSFERASE"/>
    <property type="match status" value="1"/>
</dbReference>
<keyword evidence="1 4" id="KW-0808">Transferase</keyword>
<gene>
    <name evidence="4" type="ORF">B1B_05080</name>
</gene>
<evidence type="ECO:0000313" key="4">
    <source>
        <dbReference type="EMBL" id="EQD70302.1"/>
    </source>
</evidence>
<comment type="caution">
    <text evidence="4">The sequence shown here is derived from an EMBL/GenBank/DDBJ whole genome shotgun (WGS) entry which is preliminary data.</text>
</comment>
<dbReference type="EMBL" id="AUZY01003190">
    <property type="protein sequence ID" value="EQD70302.1"/>
    <property type="molecule type" value="Genomic_DNA"/>
</dbReference>
<dbReference type="Pfam" id="PF01553">
    <property type="entry name" value="Acyltransferase"/>
    <property type="match status" value="1"/>
</dbReference>
<protein>
    <submittedName>
        <fullName evidence="4">Phospholipid/glycerol acyltransferase</fullName>
    </submittedName>
</protein>
<evidence type="ECO:0000259" key="3">
    <source>
        <dbReference type="SMART" id="SM00563"/>
    </source>
</evidence>
<name>T1BKJ4_9ZZZZ</name>
<dbReference type="PANTHER" id="PTHR10434:SF9">
    <property type="entry name" value="PHOSPHOLIPID_GLYCEROL ACYLTRANSFERASE DOMAIN-CONTAINING PROTEIN"/>
    <property type="match status" value="1"/>
</dbReference>
<proteinExistence type="predicted"/>
<evidence type="ECO:0000256" key="2">
    <source>
        <dbReference type="ARBA" id="ARBA00023315"/>
    </source>
</evidence>
<evidence type="ECO:0000256" key="1">
    <source>
        <dbReference type="ARBA" id="ARBA00022679"/>
    </source>
</evidence>
<dbReference type="GO" id="GO:0006654">
    <property type="term" value="P:phosphatidic acid biosynthetic process"/>
    <property type="evidence" value="ECO:0007669"/>
    <property type="project" value="TreeGrafter"/>
</dbReference>
<dbReference type="InterPro" id="IPR002123">
    <property type="entry name" value="Plipid/glycerol_acylTrfase"/>
</dbReference>
<dbReference type="AlphaFoldDB" id="T1BKJ4"/>
<reference evidence="4" key="1">
    <citation type="submission" date="2013-08" db="EMBL/GenBank/DDBJ databases">
        <authorList>
            <person name="Mendez C."/>
            <person name="Richter M."/>
            <person name="Ferrer M."/>
            <person name="Sanchez J."/>
        </authorList>
    </citation>
    <scope>NUCLEOTIDE SEQUENCE</scope>
</reference>
<dbReference type="SMART" id="SM00563">
    <property type="entry name" value="PlsC"/>
    <property type="match status" value="1"/>
</dbReference>
<dbReference type="SUPFAM" id="SSF69593">
    <property type="entry name" value="Glycerol-3-phosphate (1)-acyltransferase"/>
    <property type="match status" value="1"/>
</dbReference>
<organism evidence="4">
    <name type="scientific">mine drainage metagenome</name>
    <dbReference type="NCBI Taxonomy" id="410659"/>
    <lineage>
        <taxon>unclassified sequences</taxon>
        <taxon>metagenomes</taxon>
        <taxon>ecological metagenomes</taxon>
    </lineage>
</organism>
<sequence length="237" mass="26845">SAALRVPKPRKATRPTRGAVERRLEAKRIGARRNARAVVRMPTRERLSATAAPPRAPQYKPGFGARLCRWTVLRAGWRLAGTLPNVPKVILIGAPHSSFWDGVWGMLMKIALGLKVGIMIKAELFRGPLGWLLRKLDTIPVQRKRAYGVVEQMVQHFADSDALWLGITPEGTRRVVKRWRSGFWQIARGAHVPVQLVYFDYPSKTIGFGPLLRWAGPRRRNDAHPRFLRALSRQVSR</sequence>
<reference evidence="4" key="2">
    <citation type="journal article" date="2014" name="ISME J.">
        <title>Microbial stratification in low pH oxic and suboxic macroscopic growths along an acid mine drainage.</title>
        <authorList>
            <person name="Mendez-Garcia C."/>
            <person name="Mesa V."/>
            <person name="Sprenger R.R."/>
            <person name="Richter M."/>
            <person name="Diez M.S."/>
            <person name="Solano J."/>
            <person name="Bargiela R."/>
            <person name="Golyshina O.V."/>
            <person name="Manteca A."/>
            <person name="Ramos J.L."/>
            <person name="Gallego J.R."/>
            <person name="Llorente I."/>
            <person name="Martins Dos Santos V.A."/>
            <person name="Jensen O.N."/>
            <person name="Pelaez A.I."/>
            <person name="Sanchez J."/>
            <person name="Ferrer M."/>
        </authorList>
    </citation>
    <scope>NUCLEOTIDE SEQUENCE</scope>
</reference>
<feature type="non-terminal residue" evidence="4">
    <location>
        <position position="237"/>
    </location>
</feature>
<keyword evidence="2 4" id="KW-0012">Acyltransferase</keyword>
<dbReference type="GO" id="GO:0003841">
    <property type="term" value="F:1-acylglycerol-3-phosphate O-acyltransferase activity"/>
    <property type="evidence" value="ECO:0007669"/>
    <property type="project" value="TreeGrafter"/>
</dbReference>
<accession>T1BKJ4</accession>
<feature type="non-terminal residue" evidence="4">
    <location>
        <position position="1"/>
    </location>
</feature>
<feature type="domain" description="Phospholipid/glycerol acyltransferase" evidence="3">
    <location>
        <begin position="90"/>
        <end position="202"/>
    </location>
</feature>